<accession>A0ABP0ZPX0</accession>
<feature type="region of interest" description="Disordered" evidence="3">
    <location>
        <begin position="1"/>
        <end position="408"/>
    </location>
</feature>
<dbReference type="GeneID" id="92209628"/>
<feature type="compositionally biased region" description="Low complexity" evidence="3">
    <location>
        <begin position="212"/>
        <end position="244"/>
    </location>
</feature>
<evidence type="ECO:0000313" key="4">
    <source>
        <dbReference type="EMBL" id="CAK9440332.1"/>
    </source>
</evidence>
<proteinExistence type="inferred from homology"/>
<feature type="compositionally biased region" description="Polar residues" evidence="3">
    <location>
        <begin position="198"/>
        <end position="211"/>
    </location>
</feature>
<organism evidence="4 5">
    <name type="scientific">Lodderomyces beijingensis</name>
    <dbReference type="NCBI Taxonomy" id="1775926"/>
    <lineage>
        <taxon>Eukaryota</taxon>
        <taxon>Fungi</taxon>
        <taxon>Dikarya</taxon>
        <taxon>Ascomycota</taxon>
        <taxon>Saccharomycotina</taxon>
        <taxon>Pichiomycetes</taxon>
        <taxon>Debaryomycetaceae</taxon>
        <taxon>Candida/Lodderomyces clade</taxon>
        <taxon>Lodderomyces</taxon>
    </lineage>
</organism>
<sequence length="408" mass="44106">MMAHEIGRPIEIQSINDNRKSFQNKMTSNSSNVKKKNSGEEGNSGSGAQEAAKVRLLPSGNPVDFGNGTKDKSPRKSKPPPIKLSSLPSLPNGEKPNFQPLRDTFVKKKQSRSNKEIAKASLPSGEKPNFNNEASTTKSKKPGNGKQSKEKGVVAVGPIEDVTYAGSSFHSSPAALNLPKPKFKTSPKQVESDGTGELSKSFNELASLSETSPAGSLSAVSSVGSPSLQKLQRQQTPQSQQPLAAAPPPPPPSNSVTAAPPPPPSNSVTAYPPGSLLPQMYQQQQPQQPQHLAQGYAPSPHFIQPGFAYHVNPNGFISYPPQQPIYPGPFSHQPHQHSQPQPQAQQAHSFPHHPQQQPIFTHYMTAPPMMQHPKPQQPQQPPQPQQLQQEQNQSGQKITFNDLLSSSK</sequence>
<evidence type="ECO:0000256" key="3">
    <source>
        <dbReference type="SAM" id="MobiDB-lite"/>
    </source>
</evidence>
<evidence type="ECO:0000313" key="5">
    <source>
        <dbReference type="Proteomes" id="UP001497383"/>
    </source>
</evidence>
<evidence type="ECO:0008006" key="6">
    <source>
        <dbReference type="Google" id="ProtNLM"/>
    </source>
</evidence>
<dbReference type="Proteomes" id="UP001497383">
    <property type="component" value="Chromosome 5"/>
</dbReference>
<protein>
    <recommendedName>
        <fullName evidence="6">WH2 domain-containing protein</fullName>
    </recommendedName>
</protein>
<gene>
    <name evidence="4" type="ORF">LODBEIA_P44320</name>
</gene>
<comment type="similarity">
    <text evidence="2">Belongs to the EDC family.</text>
</comment>
<evidence type="ECO:0000256" key="2">
    <source>
        <dbReference type="ARBA" id="ARBA00061292"/>
    </source>
</evidence>
<keyword evidence="5" id="KW-1185">Reference proteome</keyword>
<feature type="compositionally biased region" description="Pro residues" evidence="3">
    <location>
        <begin position="375"/>
        <end position="384"/>
    </location>
</feature>
<evidence type="ECO:0000256" key="1">
    <source>
        <dbReference type="ARBA" id="ARBA00023161"/>
    </source>
</evidence>
<feature type="compositionally biased region" description="Low complexity" evidence="3">
    <location>
        <begin position="385"/>
        <end position="396"/>
    </location>
</feature>
<feature type="compositionally biased region" description="Low complexity" evidence="3">
    <location>
        <begin position="266"/>
        <end position="294"/>
    </location>
</feature>
<feature type="compositionally biased region" description="Low complexity" evidence="3">
    <location>
        <begin position="329"/>
        <end position="358"/>
    </location>
</feature>
<keyword evidence="1" id="KW-0866">Nonsense-mediated mRNA decay</keyword>
<dbReference type="InterPro" id="IPR028322">
    <property type="entry name" value="PNRC-like_rgn"/>
</dbReference>
<dbReference type="EMBL" id="OZ022409">
    <property type="protein sequence ID" value="CAK9440332.1"/>
    <property type="molecule type" value="Genomic_DNA"/>
</dbReference>
<feature type="compositionally biased region" description="Low complexity" evidence="3">
    <location>
        <begin position="40"/>
        <end position="51"/>
    </location>
</feature>
<reference evidence="4 5" key="1">
    <citation type="submission" date="2024-03" db="EMBL/GenBank/DDBJ databases">
        <authorList>
            <person name="Brejova B."/>
        </authorList>
    </citation>
    <scope>NUCLEOTIDE SEQUENCE [LARGE SCALE GENOMIC DNA]</scope>
    <source>
        <strain evidence="4 5">CBS 14171</strain>
    </source>
</reference>
<feature type="compositionally biased region" description="Pro residues" evidence="3">
    <location>
        <begin position="245"/>
        <end position="265"/>
    </location>
</feature>
<name>A0ABP0ZPX0_9ASCO</name>
<feature type="compositionally biased region" description="Polar residues" evidence="3">
    <location>
        <begin position="397"/>
        <end position="408"/>
    </location>
</feature>
<dbReference type="Pfam" id="PF15365">
    <property type="entry name" value="PNRC"/>
    <property type="match status" value="1"/>
</dbReference>
<dbReference type="RefSeq" id="XP_066831370.1">
    <property type="nucleotide sequence ID" value="XM_066974653.1"/>
</dbReference>